<gene>
    <name evidence="5" type="ORF">Salmuc_01742</name>
</gene>
<evidence type="ECO:0000256" key="3">
    <source>
        <dbReference type="ARBA" id="ARBA00022801"/>
    </source>
</evidence>
<evidence type="ECO:0000313" key="6">
    <source>
        <dbReference type="Proteomes" id="UP000015347"/>
    </source>
</evidence>
<evidence type="ECO:0000256" key="2">
    <source>
        <dbReference type="ARBA" id="ARBA00022722"/>
    </source>
</evidence>
<evidence type="ECO:0000256" key="1">
    <source>
        <dbReference type="ARBA" id="ARBA00007359"/>
    </source>
</evidence>
<reference evidence="6" key="1">
    <citation type="journal article" date="2014" name="Stand. Genomic Sci.">
        <title>Genome sequence of the exopolysaccharide-producing Salipiger mucosus type strain (DSM 16094(T)), a moderately halophilic member of the Roseobacter clade.</title>
        <authorList>
            <person name="Riedel T."/>
            <person name="Spring S."/>
            <person name="Fiebig A."/>
            <person name="Petersen J."/>
            <person name="Kyrpides N.C."/>
            <person name="Goker M."/>
            <person name="Klenk H.P."/>
        </authorList>
    </citation>
    <scope>NUCLEOTIDE SEQUENCE [LARGE SCALE GENOMIC DNA]</scope>
    <source>
        <strain evidence="6">DSM 16094</strain>
    </source>
</reference>
<dbReference type="GO" id="GO:0004536">
    <property type="term" value="F:DNA nuclease activity"/>
    <property type="evidence" value="ECO:0007669"/>
    <property type="project" value="InterPro"/>
</dbReference>
<comment type="similarity">
    <text evidence="1">Belongs to the DNase I family.</text>
</comment>
<dbReference type="eggNOG" id="COG3568">
    <property type="taxonomic scope" value="Bacteria"/>
</dbReference>
<proteinExistence type="inferred from homology"/>
<comment type="caution">
    <text evidence="5">The sequence shown here is derived from an EMBL/GenBank/DDBJ whole genome shotgun (WGS) entry which is preliminary data.</text>
</comment>
<dbReference type="Proteomes" id="UP000015347">
    <property type="component" value="Unassembled WGS sequence"/>
</dbReference>
<sequence>MFMTKPSLLPAGIDKITRAFIPLVTFMILIAFASALSAETRIASWNIKRLRDDNKDFAAVVEVLSYFDVVGIQEAMEEDGVTRLVDELEDYTGTDWGVMASHAIGRGSYKEHYVYVWRKNRVEFVDSALVYLDAQDVFAREPLSARFRELETGTTFMLANIHVLYGDSKSDRTPEIRALSDYWEWLGDTFPNEQFFLMGDFNMEPDDDSFLPLTRYARPVITNGATTLSTNEGQYANLYDNIWIPRRLSAEVSSGIFRFPQEMEYTNEYARGEISDHAPVYMILSDMNEESGLYAPATASPDAAPVQ</sequence>
<dbReference type="Pfam" id="PF03372">
    <property type="entry name" value="Exo_endo_phos"/>
    <property type="match status" value="1"/>
</dbReference>
<dbReference type="PANTHER" id="PTHR11371:SF31">
    <property type="entry name" value="EXTRACELLULAR NUCLEASE"/>
    <property type="match status" value="1"/>
</dbReference>
<dbReference type="Gene3D" id="3.60.10.10">
    <property type="entry name" value="Endonuclease/exonuclease/phosphatase"/>
    <property type="match status" value="1"/>
</dbReference>
<dbReference type="HOGENOM" id="CLU_043335_2_0_5"/>
<dbReference type="SMART" id="SM00476">
    <property type="entry name" value="DNaseIc"/>
    <property type="match status" value="1"/>
</dbReference>
<keyword evidence="5" id="KW-0255">Endonuclease</keyword>
<dbReference type="SUPFAM" id="SSF56219">
    <property type="entry name" value="DNase I-like"/>
    <property type="match status" value="1"/>
</dbReference>
<dbReference type="STRING" id="1123237.Salmuc_01742"/>
<dbReference type="GO" id="GO:0004519">
    <property type="term" value="F:endonuclease activity"/>
    <property type="evidence" value="ECO:0007669"/>
    <property type="project" value="UniProtKB-KW"/>
</dbReference>
<name>S9QWK2_9RHOB</name>
<dbReference type="GO" id="GO:0006308">
    <property type="term" value="P:DNA catabolic process"/>
    <property type="evidence" value="ECO:0007669"/>
    <property type="project" value="InterPro"/>
</dbReference>
<keyword evidence="6" id="KW-1185">Reference proteome</keyword>
<dbReference type="InterPro" id="IPR005135">
    <property type="entry name" value="Endo/exonuclease/phosphatase"/>
</dbReference>
<keyword evidence="5" id="KW-0269">Exonuclease</keyword>
<accession>S9QWK2</accession>
<dbReference type="InterPro" id="IPR016202">
    <property type="entry name" value="DNase_I"/>
</dbReference>
<organism evidence="5 6">
    <name type="scientific">Salipiger mucosus DSM 16094</name>
    <dbReference type="NCBI Taxonomy" id="1123237"/>
    <lineage>
        <taxon>Bacteria</taxon>
        <taxon>Pseudomonadati</taxon>
        <taxon>Pseudomonadota</taxon>
        <taxon>Alphaproteobacteria</taxon>
        <taxon>Rhodobacterales</taxon>
        <taxon>Roseobacteraceae</taxon>
        <taxon>Salipiger</taxon>
    </lineage>
</organism>
<evidence type="ECO:0000313" key="5">
    <source>
        <dbReference type="EMBL" id="EPX83967.1"/>
    </source>
</evidence>
<evidence type="ECO:0000259" key="4">
    <source>
        <dbReference type="Pfam" id="PF03372"/>
    </source>
</evidence>
<dbReference type="GO" id="GO:0004527">
    <property type="term" value="F:exonuclease activity"/>
    <property type="evidence" value="ECO:0007669"/>
    <property type="project" value="UniProtKB-KW"/>
</dbReference>
<feature type="domain" description="Endonuclease/exonuclease/phosphatase" evidence="4">
    <location>
        <begin position="43"/>
        <end position="277"/>
    </location>
</feature>
<keyword evidence="2" id="KW-0540">Nuclease</keyword>
<protein>
    <submittedName>
        <fullName evidence="5">Endonuclease/exonuclease/phosphatase</fullName>
    </submittedName>
</protein>
<dbReference type="CDD" id="cd10283">
    <property type="entry name" value="MnuA_DNase1-like"/>
    <property type="match status" value="1"/>
</dbReference>
<keyword evidence="3" id="KW-0378">Hydrolase</keyword>
<dbReference type="AlphaFoldDB" id="S9QWK2"/>
<dbReference type="InterPro" id="IPR036691">
    <property type="entry name" value="Endo/exonu/phosph_ase_sf"/>
</dbReference>
<dbReference type="PANTHER" id="PTHR11371">
    <property type="entry name" value="DEOXYRIBONUCLEASE"/>
    <property type="match status" value="1"/>
</dbReference>
<dbReference type="EMBL" id="APVH01000013">
    <property type="protein sequence ID" value="EPX83967.1"/>
    <property type="molecule type" value="Genomic_DNA"/>
</dbReference>